<name>A0ABW0TQB8_9BACL</name>
<evidence type="ECO:0000313" key="2">
    <source>
        <dbReference type="EMBL" id="MFC5591694.1"/>
    </source>
</evidence>
<keyword evidence="1" id="KW-0732">Signal</keyword>
<dbReference type="PROSITE" id="PS51257">
    <property type="entry name" value="PROKAR_LIPOPROTEIN"/>
    <property type="match status" value="1"/>
</dbReference>
<proteinExistence type="predicted"/>
<dbReference type="Proteomes" id="UP001596109">
    <property type="component" value="Unassembled WGS sequence"/>
</dbReference>
<evidence type="ECO:0008006" key="4">
    <source>
        <dbReference type="Google" id="ProtNLM"/>
    </source>
</evidence>
<gene>
    <name evidence="2" type="ORF">ACFPRA_22670</name>
</gene>
<dbReference type="EMBL" id="JBHSNO010000016">
    <property type="protein sequence ID" value="MFC5591694.1"/>
    <property type="molecule type" value="Genomic_DNA"/>
</dbReference>
<reference evidence="3" key="1">
    <citation type="journal article" date="2019" name="Int. J. Syst. Evol. Microbiol.">
        <title>The Global Catalogue of Microorganisms (GCM) 10K type strain sequencing project: providing services to taxonomists for standard genome sequencing and annotation.</title>
        <authorList>
            <consortium name="The Broad Institute Genomics Platform"/>
            <consortium name="The Broad Institute Genome Sequencing Center for Infectious Disease"/>
            <person name="Wu L."/>
            <person name="Ma J."/>
        </authorList>
    </citation>
    <scope>NUCLEOTIDE SEQUENCE [LARGE SCALE GENOMIC DNA]</scope>
    <source>
        <strain evidence="3">CGMCC 4.1434</strain>
    </source>
</reference>
<dbReference type="RefSeq" id="WP_381439805.1">
    <property type="nucleotide sequence ID" value="NZ_JBHSNO010000016.1"/>
</dbReference>
<feature type="signal peptide" evidence="1">
    <location>
        <begin position="1"/>
        <end position="20"/>
    </location>
</feature>
<sequence length="178" mass="20787">MSKKSIWGFLLLLAMTVLMAACTSENEADANEKADEKLKSYVDVFEETDAIAHDFMVVKIEQNYPEVLKYMSSKGTEELTDKVGDLLDIHRLPDGFAELNDVYELRRYDNLYAENKEEIVYRYSRYNDRNVLVNDWIVLQQNEEGVWKVRSYFDIRPEALDDSNSEKGMVLHELPDKE</sequence>
<accession>A0ABW0TQB8</accession>
<comment type="caution">
    <text evidence="2">The sequence shown here is derived from an EMBL/GenBank/DDBJ whole genome shotgun (WGS) entry which is preliminary data.</text>
</comment>
<keyword evidence="3" id="KW-1185">Reference proteome</keyword>
<organism evidence="2 3">
    <name type="scientific">Sporosarcina soli</name>
    <dbReference type="NCBI Taxonomy" id="334736"/>
    <lineage>
        <taxon>Bacteria</taxon>
        <taxon>Bacillati</taxon>
        <taxon>Bacillota</taxon>
        <taxon>Bacilli</taxon>
        <taxon>Bacillales</taxon>
        <taxon>Caryophanaceae</taxon>
        <taxon>Sporosarcina</taxon>
    </lineage>
</organism>
<evidence type="ECO:0000313" key="3">
    <source>
        <dbReference type="Proteomes" id="UP001596109"/>
    </source>
</evidence>
<protein>
    <recommendedName>
        <fullName evidence="4">DUF4829 domain-containing protein</fullName>
    </recommendedName>
</protein>
<evidence type="ECO:0000256" key="1">
    <source>
        <dbReference type="SAM" id="SignalP"/>
    </source>
</evidence>
<feature type="chain" id="PRO_5045181422" description="DUF4829 domain-containing protein" evidence="1">
    <location>
        <begin position="21"/>
        <end position="178"/>
    </location>
</feature>